<gene>
    <name evidence="10" type="ORF">FQ377_02590</name>
</gene>
<dbReference type="InterPro" id="IPR035965">
    <property type="entry name" value="PAS-like_dom_sf"/>
</dbReference>
<evidence type="ECO:0000259" key="9">
    <source>
        <dbReference type="PROSITE" id="PS50109"/>
    </source>
</evidence>
<feature type="transmembrane region" description="Helical" evidence="8">
    <location>
        <begin position="46"/>
        <end position="63"/>
    </location>
</feature>
<feature type="transmembrane region" description="Helical" evidence="8">
    <location>
        <begin position="207"/>
        <end position="233"/>
    </location>
</feature>
<accession>A0A5D0XUN5</accession>
<dbReference type="Pfam" id="PF00512">
    <property type="entry name" value="HisKA"/>
    <property type="match status" value="1"/>
</dbReference>
<feature type="transmembrane region" description="Helical" evidence="8">
    <location>
        <begin position="70"/>
        <end position="87"/>
    </location>
</feature>
<dbReference type="PANTHER" id="PTHR43711:SF1">
    <property type="entry name" value="HISTIDINE KINASE 1"/>
    <property type="match status" value="1"/>
</dbReference>
<evidence type="ECO:0000256" key="7">
    <source>
        <dbReference type="ARBA" id="ARBA00023012"/>
    </source>
</evidence>
<dbReference type="SUPFAM" id="SSF55874">
    <property type="entry name" value="ATPase domain of HSP90 chaperone/DNA topoisomerase II/histidine kinase"/>
    <property type="match status" value="1"/>
</dbReference>
<keyword evidence="11" id="KW-1185">Reference proteome</keyword>
<protein>
    <recommendedName>
        <fullName evidence="3">histidine kinase</fullName>
        <ecNumber evidence="3">2.7.13.3</ecNumber>
    </recommendedName>
</protein>
<evidence type="ECO:0000256" key="5">
    <source>
        <dbReference type="ARBA" id="ARBA00022679"/>
    </source>
</evidence>
<dbReference type="GO" id="GO:0000155">
    <property type="term" value="F:phosphorelay sensor kinase activity"/>
    <property type="evidence" value="ECO:0007669"/>
    <property type="project" value="InterPro"/>
</dbReference>
<feature type="transmembrane region" description="Helical" evidence="8">
    <location>
        <begin position="134"/>
        <end position="153"/>
    </location>
</feature>
<dbReference type="InterPro" id="IPR036890">
    <property type="entry name" value="HATPase_C_sf"/>
</dbReference>
<keyword evidence="7" id="KW-0902">Two-component regulatory system</keyword>
<dbReference type="EMBL" id="VSLD01000001">
    <property type="protein sequence ID" value="TYD00359.1"/>
    <property type="molecule type" value="Genomic_DNA"/>
</dbReference>
<evidence type="ECO:0000256" key="8">
    <source>
        <dbReference type="SAM" id="Phobius"/>
    </source>
</evidence>
<evidence type="ECO:0000256" key="1">
    <source>
        <dbReference type="ARBA" id="ARBA00000085"/>
    </source>
</evidence>
<dbReference type="GO" id="GO:0005886">
    <property type="term" value="C:plasma membrane"/>
    <property type="evidence" value="ECO:0007669"/>
    <property type="project" value="UniProtKB-SubCell"/>
</dbReference>
<keyword evidence="5" id="KW-0808">Transferase</keyword>
<dbReference type="InterPro" id="IPR050736">
    <property type="entry name" value="Sensor_HK_Regulatory"/>
</dbReference>
<keyword evidence="8" id="KW-0812">Transmembrane</keyword>
<dbReference type="RefSeq" id="WP_148599662.1">
    <property type="nucleotide sequence ID" value="NZ_VSLD01000001.1"/>
</dbReference>
<evidence type="ECO:0000256" key="4">
    <source>
        <dbReference type="ARBA" id="ARBA00022553"/>
    </source>
</evidence>
<dbReference type="InterPro" id="IPR036097">
    <property type="entry name" value="HisK_dim/P_sf"/>
</dbReference>
<dbReference type="SUPFAM" id="SSF55785">
    <property type="entry name" value="PYP-like sensor domain (PAS domain)"/>
    <property type="match status" value="1"/>
</dbReference>
<feature type="domain" description="Histidine kinase" evidence="9">
    <location>
        <begin position="450"/>
        <end position="667"/>
    </location>
</feature>
<dbReference type="Pfam" id="PF02518">
    <property type="entry name" value="HATPase_c"/>
    <property type="match status" value="1"/>
</dbReference>
<dbReference type="CDD" id="cd00082">
    <property type="entry name" value="HisKA"/>
    <property type="match status" value="1"/>
</dbReference>
<dbReference type="OrthoDB" id="5241402at2"/>
<feature type="transmembrane region" description="Helical" evidence="8">
    <location>
        <begin position="278"/>
        <end position="299"/>
    </location>
</feature>
<name>A0A5D0XUN5_9MICC</name>
<evidence type="ECO:0000313" key="10">
    <source>
        <dbReference type="EMBL" id="TYD00359.1"/>
    </source>
</evidence>
<dbReference type="PANTHER" id="PTHR43711">
    <property type="entry name" value="TWO-COMPONENT HISTIDINE KINASE"/>
    <property type="match status" value="1"/>
</dbReference>
<dbReference type="SUPFAM" id="SSF47384">
    <property type="entry name" value="Homodimeric domain of signal transducing histidine kinase"/>
    <property type="match status" value="1"/>
</dbReference>
<dbReference type="AlphaFoldDB" id="A0A5D0XUN5"/>
<dbReference type="PRINTS" id="PR00344">
    <property type="entry name" value="BCTRLSENSOR"/>
</dbReference>
<reference evidence="10 11" key="1">
    <citation type="submission" date="2019-08" db="EMBL/GenBank/DDBJ databases">
        <title>Genone of Arthrobacter echini P9.</title>
        <authorList>
            <person name="Bowman J.P."/>
        </authorList>
    </citation>
    <scope>NUCLEOTIDE SEQUENCE [LARGE SCALE GENOMIC DNA]</scope>
    <source>
        <strain evidence="10 11">P9</strain>
    </source>
</reference>
<evidence type="ECO:0000313" key="11">
    <source>
        <dbReference type="Proteomes" id="UP000323410"/>
    </source>
</evidence>
<comment type="subcellular location">
    <subcellularLocation>
        <location evidence="2">Cell membrane</location>
    </subcellularLocation>
</comment>
<comment type="caution">
    <text evidence="10">The sequence shown here is derived from an EMBL/GenBank/DDBJ whole genome shotgun (WGS) entry which is preliminary data.</text>
</comment>
<sequence>MNMGWGQAAAGRLTALPSWTVHAGFALLLAATAVFGRTITLESSNLALVWPAAAIHFLWAVWGLRSRRDLVIALIAAVPVLAAVTLVTGLGSALVAGVVLGSTVQTVIAAFLLRRLVPHVGVRNVGDYLRLGGIALVACSVGGLLVVGADALGGGLSPASVFVPWLIRHAVSLTAIGSLGLVLATAISVRASGTAAPKSRVRPLEHVLIAFVSIALYTTTFGADTALPISYIAIPVHMWAGLRLLSGWAMLHGLASGGILLFFTVAGRGPFQELDGGTAAYVAQSFMFIAFSLSAVLALSMDERQRLITGLYRANEEAEASAALRDLVISRMHDGVLVSGPDGRPVFQNEMSARWLGPWTAQPAEVWRRGYDVTTVNGEPLTDADEPLTLALQGVVTERLDLDLTHSDGHVVYLSVDAIPLPDEQGAVVVTRNVTDDRMYQRDLGRFASVVAHDLMTPLTVFDGWLEMLEDPDLPVAEQQASVARLQQASLRMRNLIRNLLVYSLAKEERLAPSHLDVTDIVEGIIDLRTALRGRDVPLVRFHVRTAHPVYADERMFLQLVENLVGNALKYGRTDGTAEITVATSLDAATGRTLISVRDNGIGIPEADLERVFDDFHRAENGLGRASGTGLGLAICRRIAVSHGGSISVANVPGGGAEFTISLPAGPDHLPAGVAQTDADDVSMVPAH</sequence>
<dbReference type="InterPro" id="IPR003661">
    <property type="entry name" value="HisK_dim/P_dom"/>
</dbReference>
<dbReference type="SMART" id="SM00388">
    <property type="entry name" value="HisKA"/>
    <property type="match status" value="1"/>
</dbReference>
<comment type="catalytic activity">
    <reaction evidence="1">
        <text>ATP + protein L-histidine = ADP + protein N-phospho-L-histidine.</text>
        <dbReference type="EC" id="2.7.13.3"/>
    </reaction>
</comment>
<dbReference type="InterPro" id="IPR005467">
    <property type="entry name" value="His_kinase_dom"/>
</dbReference>
<dbReference type="Gene3D" id="3.30.565.10">
    <property type="entry name" value="Histidine kinase-like ATPase, C-terminal domain"/>
    <property type="match status" value="1"/>
</dbReference>
<dbReference type="EC" id="2.7.13.3" evidence="3"/>
<keyword evidence="8" id="KW-0472">Membrane</keyword>
<dbReference type="InterPro" id="IPR003594">
    <property type="entry name" value="HATPase_dom"/>
</dbReference>
<dbReference type="Gene3D" id="3.30.450.20">
    <property type="entry name" value="PAS domain"/>
    <property type="match status" value="1"/>
</dbReference>
<evidence type="ECO:0000256" key="6">
    <source>
        <dbReference type="ARBA" id="ARBA00022777"/>
    </source>
</evidence>
<keyword evidence="8" id="KW-1133">Transmembrane helix</keyword>
<keyword evidence="6" id="KW-0418">Kinase</keyword>
<keyword evidence="4" id="KW-0597">Phosphoprotein</keyword>
<evidence type="ECO:0000256" key="3">
    <source>
        <dbReference type="ARBA" id="ARBA00012438"/>
    </source>
</evidence>
<feature type="transmembrane region" description="Helical" evidence="8">
    <location>
        <begin position="93"/>
        <end position="113"/>
    </location>
</feature>
<dbReference type="CDD" id="cd00075">
    <property type="entry name" value="HATPase"/>
    <property type="match status" value="1"/>
</dbReference>
<organism evidence="10 11">
    <name type="scientific">Arthrobacter echini</name>
    <dbReference type="NCBI Taxonomy" id="1529066"/>
    <lineage>
        <taxon>Bacteria</taxon>
        <taxon>Bacillati</taxon>
        <taxon>Actinomycetota</taxon>
        <taxon>Actinomycetes</taxon>
        <taxon>Micrococcales</taxon>
        <taxon>Micrococcaceae</taxon>
        <taxon>Arthrobacter</taxon>
    </lineage>
</organism>
<dbReference type="Proteomes" id="UP000323410">
    <property type="component" value="Unassembled WGS sequence"/>
</dbReference>
<dbReference type="InterPro" id="IPR004358">
    <property type="entry name" value="Sig_transdc_His_kin-like_C"/>
</dbReference>
<feature type="transmembrane region" description="Helical" evidence="8">
    <location>
        <begin position="165"/>
        <end position="187"/>
    </location>
</feature>
<proteinExistence type="predicted"/>
<dbReference type="PROSITE" id="PS50109">
    <property type="entry name" value="HIS_KIN"/>
    <property type="match status" value="1"/>
</dbReference>
<feature type="transmembrane region" description="Helical" evidence="8">
    <location>
        <begin position="245"/>
        <end position="266"/>
    </location>
</feature>
<evidence type="ECO:0000256" key="2">
    <source>
        <dbReference type="ARBA" id="ARBA00004236"/>
    </source>
</evidence>
<dbReference type="SMART" id="SM00387">
    <property type="entry name" value="HATPase_c"/>
    <property type="match status" value="1"/>
</dbReference>
<dbReference type="Gene3D" id="1.10.287.130">
    <property type="match status" value="1"/>
</dbReference>